<protein>
    <submittedName>
        <fullName evidence="1">Uncharacterized protein</fullName>
    </submittedName>
</protein>
<gene>
    <name evidence="1" type="ORF">P280DRAFT_240169</name>
</gene>
<keyword evidence="2" id="KW-1185">Reference proteome</keyword>
<organism evidence="1 2">
    <name type="scientific">Massarina eburnea CBS 473.64</name>
    <dbReference type="NCBI Taxonomy" id="1395130"/>
    <lineage>
        <taxon>Eukaryota</taxon>
        <taxon>Fungi</taxon>
        <taxon>Dikarya</taxon>
        <taxon>Ascomycota</taxon>
        <taxon>Pezizomycotina</taxon>
        <taxon>Dothideomycetes</taxon>
        <taxon>Pleosporomycetidae</taxon>
        <taxon>Pleosporales</taxon>
        <taxon>Massarineae</taxon>
        <taxon>Massarinaceae</taxon>
        <taxon>Massarina</taxon>
    </lineage>
</organism>
<proteinExistence type="predicted"/>
<sequence length="172" mass="18624">MASILLPMPLGFGAQFCDRPSCHGCLEACCIVFELQDCYGRYGRRGLRGSTNRGRCFFTTSARLRMKSKPGVSPAAEGIGSSRLLTRIHTLALSGKWVKEVDGAGKRDNLHTFGSSAHLRLRCYHDIVVYQSCSAHSLTPAIALGLFDVVAMLSRSRTLWDVGDVAAAAMLG</sequence>
<dbReference type="EMBL" id="MU006780">
    <property type="protein sequence ID" value="KAF2642907.1"/>
    <property type="molecule type" value="Genomic_DNA"/>
</dbReference>
<reference evidence="1" key="1">
    <citation type="journal article" date="2020" name="Stud. Mycol.">
        <title>101 Dothideomycetes genomes: a test case for predicting lifestyles and emergence of pathogens.</title>
        <authorList>
            <person name="Haridas S."/>
            <person name="Albert R."/>
            <person name="Binder M."/>
            <person name="Bloem J."/>
            <person name="Labutti K."/>
            <person name="Salamov A."/>
            <person name="Andreopoulos B."/>
            <person name="Baker S."/>
            <person name="Barry K."/>
            <person name="Bills G."/>
            <person name="Bluhm B."/>
            <person name="Cannon C."/>
            <person name="Castanera R."/>
            <person name="Culley D."/>
            <person name="Daum C."/>
            <person name="Ezra D."/>
            <person name="Gonzalez J."/>
            <person name="Henrissat B."/>
            <person name="Kuo A."/>
            <person name="Liang C."/>
            <person name="Lipzen A."/>
            <person name="Lutzoni F."/>
            <person name="Magnuson J."/>
            <person name="Mondo S."/>
            <person name="Nolan M."/>
            <person name="Ohm R."/>
            <person name="Pangilinan J."/>
            <person name="Park H.-J."/>
            <person name="Ramirez L."/>
            <person name="Alfaro M."/>
            <person name="Sun H."/>
            <person name="Tritt A."/>
            <person name="Yoshinaga Y."/>
            <person name="Zwiers L.-H."/>
            <person name="Turgeon B."/>
            <person name="Goodwin S."/>
            <person name="Spatafora J."/>
            <person name="Crous P."/>
            <person name="Grigoriev I."/>
        </authorList>
    </citation>
    <scope>NUCLEOTIDE SEQUENCE</scope>
    <source>
        <strain evidence="1">CBS 473.64</strain>
    </source>
</reference>
<accession>A0A6A6S6M7</accession>
<evidence type="ECO:0000313" key="1">
    <source>
        <dbReference type="EMBL" id="KAF2642907.1"/>
    </source>
</evidence>
<dbReference type="Proteomes" id="UP000799753">
    <property type="component" value="Unassembled WGS sequence"/>
</dbReference>
<dbReference type="AlphaFoldDB" id="A0A6A6S6M7"/>
<evidence type="ECO:0000313" key="2">
    <source>
        <dbReference type="Proteomes" id="UP000799753"/>
    </source>
</evidence>
<name>A0A6A6S6M7_9PLEO</name>